<accession>A0A8H7N3D4</accession>
<name>A0A8H7N3D4_BIOOC</name>
<dbReference type="EMBL" id="JADCTT010000012">
    <property type="protein sequence ID" value="KAF9745826.1"/>
    <property type="molecule type" value="Genomic_DNA"/>
</dbReference>
<reference evidence="1" key="1">
    <citation type="submission" date="2020-10" db="EMBL/GenBank/DDBJ databases">
        <title>High-Quality Genome Resource of Clonostachys rosea strain S41 by Oxford Nanopore Long-Read Sequencing.</title>
        <authorList>
            <person name="Wang H."/>
        </authorList>
    </citation>
    <scope>NUCLEOTIDE SEQUENCE</scope>
    <source>
        <strain evidence="1">S41</strain>
    </source>
</reference>
<sequence length="119" mass="13963">MSRRLTFVREDSDCRVFTEHPKNIHPQRLSAELSSRFTQEQFRICLLRNVYVIYLDRNANSDYNDTHCQDNACKALSMDRQRFAAPRGKKCLQTPSLDQRLKDLKMASDVLKRQQSIAL</sequence>
<proteinExistence type="predicted"/>
<comment type="caution">
    <text evidence="1">The sequence shown here is derived from an EMBL/GenBank/DDBJ whole genome shotgun (WGS) entry which is preliminary data.</text>
</comment>
<protein>
    <submittedName>
        <fullName evidence="1">Uncharacterized protein</fullName>
    </submittedName>
</protein>
<evidence type="ECO:0000313" key="2">
    <source>
        <dbReference type="Proteomes" id="UP000616885"/>
    </source>
</evidence>
<organism evidence="1 2">
    <name type="scientific">Bionectria ochroleuca</name>
    <name type="common">Gliocladium roseum</name>
    <dbReference type="NCBI Taxonomy" id="29856"/>
    <lineage>
        <taxon>Eukaryota</taxon>
        <taxon>Fungi</taxon>
        <taxon>Dikarya</taxon>
        <taxon>Ascomycota</taxon>
        <taxon>Pezizomycotina</taxon>
        <taxon>Sordariomycetes</taxon>
        <taxon>Hypocreomycetidae</taxon>
        <taxon>Hypocreales</taxon>
        <taxon>Bionectriaceae</taxon>
        <taxon>Clonostachys</taxon>
    </lineage>
</organism>
<evidence type="ECO:0000313" key="1">
    <source>
        <dbReference type="EMBL" id="KAF9745826.1"/>
    </source>
</evidence>
<gene>
    <name evidence="1" type="ORF">IM811_004127</name>
</gene>
<dbReference type="AlphaFoldDB" id="A0A8H7N3D4"/>
<dbReference type="Proteomes" id="UP000616885">
    <property type="component" value="Unassembled WGS sequence"/>
</dbReference>